<gene>
    <name evidence="2" type="ORF">J43TS3_09100</name>
</gene>
<sequence length="157" mass="18088">MTIVIEKAENIDAESLVEIYHDAYSENEKLGLPASASKVKIEEVKDWLQNTIILKVKENTTNNIVATVRLKYSKDWQCYVLSRLAVKSTHKGKGLATKLLAYTESMLSKKEETKIRLTVAQTHPYLPKMYEGKGYRIVGERILYNLPYDEYIMEKLI</sequence>
<keyword evidence="3" id="KW-1185">Reference proteome</keyword>
<dbReference type="PROSITE" id="PS51186">
    <property type="entry name" value="GNAT"/>
    <property type="match status" value="1"/>
</dbReference>
<dbReference type="SUPFAM" id="SSF55729">
    <property type="entry name" value="Acyl-CoA N-acyltransferases (Nat)"/>
    <property type="match status" value="1"/>
</dbReference>
<proteinExistence type="predicted"/>
<organism evidence="2 3">
    <name type="scientific">Ornithinibacillus bavariensis</name>
    <dbReference type="NCBI Taxonomy" id="545502"/>
    <lineage>
        <taxon>Bacteria</taxon>
        <taxon>Bacillati</taxon>
        <taxon>Bacillota</taxon>
        <taxon>Bacilli</taxon>
        <taxon>Bacillales</taxon>
        <taxon>Bacillaceae</taxon>
        <taxon>Ornithinibacillus</taxon>
    </lineage>
</organism>
<dbReference type="Gene3D" id="3.40.630.30">
    <property type="match status" value="1"/>
</dbReference>
<dbReference type="GO" id="GO:0016747">
    <property type="term" value="F:acyltransferase activity, transferring groups other than amino-acyl groups"/>
    <property type="evidence" value="ECO:0007669"/>
    <property type="project" value="InterPro"/>
</dbReference>
<protein>
    <recommendedName>
        <fullName evidence="1">N-acetyltransferase domain-containing protein</fullName>
    </recommendedName>
</protein>
<dbReference type="Pfam" id="PF13673">
    <property type="entry name" value="Acetyltransf_10"/>
    <property type="match status" value="1"/>
</dbReference>
<dbReference type="Proteomes" id="UP000676917">
    <property type="component" value="Unassembled WGS sequence"/>
</dbReference>
<dbReference type="CDD" id="cd04301">
    <property type="entry name" value="NAT_SF"/>
    <property type="match status" value="1"/>
</dbReference>
<comment type="caution">
    <text evidence="2">The sequence shown here is derived from an EMBL/GenBank/DDBJ whole genome shotgun (WGS) entry which is preliminary data.</text>
</comment>
<dbReference type="InterPro" id="IPR000182">
    <property type="entry name" value="GNAT_dom"/>
</dbReference>
<dbReference type="EMBL" id="BORP01000001">
    <property type="protein sequence ID" value="GIO26299.1"/>
    <property type="molecule type" value="Genomic_DNA"/>
</dbReference>
<accession>A0A919X5V4</accession>
<dbReference type="InterPro" id="IPR016181">
    <property type="entry name" value="Acyl_CoA_acyltransferase"/>
</dbReference>
<dbReference type="AlphaFoldDB" id="A0A919X5V4"/>
<evidence type="ECO:0000259" key="1">
    <source>
        <dbReference type="PROSITE" id="PS51186"/>
    </source>
</evidence>
<reference evidence="2" key="1">
    <citation type="submission" date="2021-03" db="EMBL/GenBank/DDBJ databases">
        <title>Antimicrobial resistance genes in bacteria isolated from Japanese honey, and their potential for conferring macrolide and lincosamide resistance in the American foulbrood pathogen Paenibacillus larvae.</title>
        <authorList>
            <person name="Okamoto M."/>
            <person name="Kumagai M."/>
            <person name="Kanamori H."/>
            <person name="Takamatsu D."/>
        </authorList>
    </citation>
    <scope>NUCLEOTIDE SEQUENCE</scope>
    <source>
        <strain evidence="2">J43TS3</strain>
    </source>
</reference>
<feature type="domain" description="N-acetyltransferase" evidence="1">
    <location>
        <begin position="3"/>
        <end position="157"/>
    </location>
</feature>
<evidence type="ECO:0000313" key="3">
    <source>
        <dbReference type="Proteomes" id="UP000676917"/>
    </source>
</evidence>
<evidence type="ECO:0000313" key="2">
    <source>
        <dbReference type="EMBL" id="GIO26299.1"/>
    </source>
</evidence>
<name>A0A919X5V4_9BACI</name>
<dbReference type="RefSeq" id="WP_212919778.1">
    <property type="nucleotide sequence ID" value="NZ_BORP01000001.1"/>
</dbReference>